<reference evidence="4" key="1">
    <citation type="submission" date="2011-05" db="EMBL/GenBank/DDBJ databases">
        <authorList>
            <person name="Richards S.R."/>
            <person name="Qu J."/>
            <person name="Jiang H."/>
            <person name="Jhangiani S.N."/>
            <person name="Agravi P."/>
            <person name="Goodspeed R."/>
            <person name="Gross S."/>
            <person name="Mandapat C."/>
            <person name="Jackson L."/>
            <person name="Mathew T."/>
            <person name="Pu L."/>
            <person name="Thornton R."/>
            <person name="Saada N."/>
            <person name="Wilczek-Boney K.B."/>
            <person name="Lee S."/>
            <person name="Kovar C."/>
            <person name="Wu Y."/>
            <person name="Scherer S.E."/>
            <person name="Worley K.C."/>
            <person name="Muzny D.M."/>
            <person name="Gibbs R."/>
        </authorList>
    </citation>
    <scope>NUCLEOTIDE SEQUENCE</scope>
    <source>
        <strain evidence="4">Brora</strain>
    </source>
</reference>
<evidence type="ECO:0000313" key="4">
    <source>
        <dbReference type="Proteomes" id="UP000014500"/>
    </source>
</evidence>
<evidence type="ECO:0000313" key="3">
    <source>
        <dbReference type="EnsemblMetazoa" id="SMAR006516-PA"/>
    </source>
</evidence>
<organism evidence="3 4">
    <name type="scientific">Strigamia maritima</name>
    <name type="common">European centipede</name>
    <name type="synonym">Geophilus maritimus</name>
    <dbReference type="NCBI Taxonomy" id="126957"/>
    <lineage>
        <taxon>Eukaryota</taxon>
        <taxon>Metazoa</taxon>
        <taxon>Ecdysozoa</taxon>
        <taxon>Arthropoda</taxon>
        <taxon>Myriapoda</taxon>
        <taxon>Chilopoda</taxon>
        <taxon>Pleurostigmophora</taxon>
        <taxon>Geophilomorpha</taxon>
        <taxon>Linotaeniidae</taxon>
        <taxon>Strigamia</taxon>
    </lineage>
</organism>
<dbReference type="Proteomes" id="UP000014500">
    <property type="component" value="Unassembled WGS sequence"/>
</dbReference>
<keyword evidence="2" id="KW-0812">Transmembrane</keyword>
<sequence>KQLYEKHLKFGVKDLFRLHNCCPKHFIIHTAFIFDSAFIRFQATEHSRSHSQLTNLWRKRTRVTLRIRLNRSWTLATRVRIMNGDKLHYHISNFHHTMAVFAFIILVATFHVATAQPLFDEENGHVDRVLSHVKRAPMPFFFPNPRTKKSQTQTTPRHHHHHRHPPPPPEHQWHG</sequence>
<reference evidence="3" key="2">
    <citation type="submission" date="2015-02" db="UniProtKB">
        <authorList>
            <consortium name="EnsemblMetazoa"/>
        </authorList>
    </citation>
    <scope>IDENTIFICATION</scope>
</reference>
<evidence type="ECO:0000256" key="2">
    <source>
        <dbReference type="SAM" id="Phobius"/>
    </source>
</evidence>
<dbReference type="EnsemblMetazoa" id="SMAR006516-RA">
    <property type="protein sequence ID" value="SMAR006516-PA"/>
    <property type="gene ID" value="SMAR006516"/>
</dbReference>
<keyword evidence="2" id="KW-1133">Transmembrane helix</keyword>
<accession>T1IZ45</accession>
<feature type="compositionally biased region" description="Pro residues" evidence="1">
    <location>
        <begin position="166"/>
        <end position="175"/>
    </location>
</feature>
<dbReference type="HOGENOM" id="CLU_1536354_0_0_1"/>
<feature type="compositionally biased region" description="Basic residues" evidence="1">
    <location>
        <begin position="156"/>
        <end position="165"/>
    </location>
</feature>
<feature type="transmembrane region" description="Helical" evidence="2">
    <location>
        <begin position="98"/>
        <end position="119"/>
    </location>
</feature>
<evidence type="ECO:0000256" key="1">
    <source>
        <dbReference type="SAM" id="MobiDB-lite"/>
    </source>
</evidence>
<protein>
    <submittedName>
        <fullName evidence="3">Uncharacterized protein</fullName>
    </submittedName>
</protein>
<dbReference type="EMBL" id="AFFK01020383">
    <property type="status" value="NOT_ANNOTATED_CDS"/>
    <property type="molecule type" value="Genomic_DNA"/>
</dbReference>
<keyword evidence="4" id="KW-1185">Reference proteome</keyword>
<feature type="region of interest" description="Disordered" evidence="1">
    <location>
        <begin position="140"/>
        <end position="175"/>
    </location>
</feature>
<dbReference type="AlphaFoldDB" id="T1IZ45"/>
<proteinExistence type="predicted"/>
<keyword evidence="2" id="KW-0472">Membrane</keyword>
<name>T1IZ45_STRMM</name>